<dbReference type="PANTHER" id="PTHR11552">
    <property type="entry name" value="GLUCOSE-METHANOL-CHOLINE GMC OXIDOREDUCTASE"/>
    <property type="match status" value="1"/>
</dbReference>
<proteinExistence type="inferred from homology"/>
<dbReference type="SUPFAM" id="SSF51905">
    <property type="entry name" value="FAD/NAD(P)-binding domain"/>
    <property type="match status" value="1"/>
</dbReference>
<dbReference type="Gene3D" id="3.30.560.10">
    <property type="entry name" value="Glucose Oxidase, domain 3"/>
    <property type="match status" value="1"/>
</dbReference>
<name>A0ABN8AW78_CHISP</name>
<dbReference type="Pfam" id="PF05199">
    <property type="entry name" value="GMC_oxred_C"/>
    <property type="match status" value="1"/>
</dbReference>
<dbReference type="PANTHER" id="PTHR11552:SF147">
    <property type="entry name" value="CHOLINE DEHYDROGENASE, MITOCHONDRIAL"/>
    <property type="match status" value="1"/>
</dbReference>
<dbReference type="InterPro" id="IPR000172">
    <property type="entry name" value="GMC_OxRdtase_N"/>
</dbReference>
<dbReference type="SUPFAM" id="SSF54373">
    <property type="entry name" value="FAD-linked reductases, C-terminal domain"/>
    <property type="match status" value="1"/>
</dbReference>
<dbReference type="PROSITE" id="PS00624">
    <property type="entry name" value="GMC_OXRED_2"/>
    <property type="match status" value="1"/>
</dbReference>
<evidence type="ECO:0000256" key="1">
    <source>
        <dbReference type="ARBA" id="ARBA00001974"/>
    </source>
</evidence>
<evidence type="ECO:0000256" key="4">
    <source>
        <dbReference type="ARBA" id="ARBA00022827"/>
    </source>
</evidence>
<dbReference type="InterPro" id="IPR007867">
    <property type="entry name" value="GMC_OxRtase_C"/>
</dbReference>
<evidence type="ECO:0000256" key="2">
    <source>
        <dbReference type="ARBA" id="ARBA00010790"/>
    </source>
</evidence>
<dbReference type="Gene3D" id="3.50.50.60">
    <property type="entry name" value="FAD/NAD(P)-binding domain"/>
    <property type="match status" value="1"/>
</dbReference>
<gene>
    <name evidence="6" type="ORF">CHILSU_LOCUS1223</name>
</gene>
<keyword evidence="7" id="KW-1185">Reference proteome</keyword>
<keyword evidence="4" id="KW-0274">FAD</keyword>
<dbReference type="Proteomes" id="UP001153292">
    <property type="component" value="Chromosome 10"/>
</dbReference>
<evidence type="ECO:0000256" key="3">
    <source>
        <dbReference type="ARBA" id="ARBA00022630"/>
    </source>
</evidence>
<keyword evidence="3" id="KW-0285">Flavoprotein</keyword>
<dbReference type="PIRSF" id="PIRSF000137">
    <property type="entry name" value="Alcohol_oxidase"/>
    <property type="match status" value="1"/>
</dbReference>
<dbReference type="Pfam" id="PF00732">
    <property type="entry name" value="GMC_oxred_N"/>
    <property type="match status" value="1"/>
</dbReference>
<evidence type="ECO:0000259" key="5">
    <source>
        <dbReference type="PROSITE" id="PS00624"/>
    </source>
</evidence>
<sequence>MVAPLAAAHVCAMGSTSVGGAVAAALHFFAVAQCMLHEPWPEQPKVFNESHFDFIVVGGGTAGSVLAARLAQLRDVTVLLLEAGPDPPTDSTIPAYKDLLKSGPYDWNFTSLTDGHSGTALKGGIQRQPRGRMLGGSASANDMIYTRGFPKDFQKWAEIAGPSWDWDTVLSYYKKTEHLTDEKILNDPVLMAYHSVHGEMVVSGTKHPAKEVEMFLKAFNEVGFDLVNDMTYPGKFGAGRFLHTIREGRRESTATAFINRNRSKSKNQGNLFVLRNALATQVLINANKTAYGVKVLRDGKHEHVYYSDFEVVLTAGAFNTPKLLILSGVGPKKQMTDLGIPLVQELPVGETLHDHAMVLTYIIANGSLCSQSKSEQHMEMIKYLHDQTGALSSSDSMGVYLTLDASSNSTVPDFGIYPVCIPKNSGFKEACGSILNFRDSVCEKLGAVNKEHELLSFAVVNLDPKSRGKVRLVTKDPLENPIVHSGTFSDPADFEGYHEVLGIVYSLLNTTYLKKKGARVVDLELEECVDKVGDEEIRKCYAKAVGTSAWRSAGTAALGAVLEADLRVRGVGGLRVADASAMPTGVRGNINAPVVMIAERAFDFIKERLKDLSYNFLV</sequence>
<evidence type="ECO:0000313" key="7">
    <source>
        <dbReference type="Proteomes" id="UP001153292"/>
    </source>
</evidence>
<protein>
    <recommendedName>
        <fullName evidence="5">Glucose-methanol-choline oxidoreductase N-terminal domain-containing protein</fullName>
    </recommendedName>
</protein>
<comment type="cofactor">
    <cofactor evidence="1">
        <name>FAD</name>
        <dbReference type="ChEBI" id="CHEBI:57692"/>
    </cofactor>
</comment>
<dbReference type="InterPro" id="IPR036188">
    <property type="entry name" value="FAD/NAD-bd_sf"/>
</dbReference>
<comment type="similarity">
    <text evidence="2">Belongs to the GMC oxidoreductase family.</text>
</comment>
<reference evidence="6" key="1">
    <citation type="submission" date="2021-12" db="EMBL/GenBank/DDBJ databases">
        <authorList>
            <person name="King R."/>
        </authorList>
    </citation>
    <scope>NUCLEOTIDE SEQUENCE</scope>
</reference>
<accession>A0ABN8AW78</accession>
<evidence type="ECO:0000313" key="6">
    <source>
        <dbReference type="EMBL" id="CAH0398115.1"/>
    </source>
</evidence>
<feature type="domain" description="Glucose-methanol-choline oxidoreductase N-terminal" evidence="5">
    <location>
        <begin position="316"/>
        <end position="330"/>
    </location>
</feature>
<organism evidence="6 7">
    <name type="scientific">Chilo suppressalis</name>
    <name type="common">Asiatic rice borer moth</name>
    <dbReference type="NCBI Taxonomy" id="168631"/>
    <lineage>
        <taxon>Eukaryota</taxon>
        <taxon>Metazoa</taxon>
        <taxon>Ecdysozoa</taxon>
        <taxon>Arthropoda</taxon>
        <taxon>Hexapoda</taxon>
        <taxon>Insecta</taxon>
        <taxon>Pterygota</taxon>
        <taxon>Neoptera</taxon>
        <taxon>Endopterygota</taxon>
        <taxon>Lepidoptera</taxon>
        <taxon>Glossata</taxon>
        <taxon>Ditrysia</taxon>
        <taxon>Pyraloidea</taxon>
        <taxon>Crambidae</taxon>
        <taxon>Crambinae</taxon>
        <taxon>Chilo</taxon>
    </lineage>
</organism>
<dbReference type="EMBL" id="OU963903">
    <property type="protein sequence ID" value="CAH0398115.1"/>
    <property type="molecule type" value="Genomic_DNA"/>
</dbReference>
<dbReference type="InterPro" id="IPR012132">
    <property type="entry name" value="GMC_OxRdtase"/>
</dbReference>